<keyword evidence="3" id="KW-1185">Reference proteome</keyword>
<dbReference type="Proteomes" id="UP000620127">
    <property type="component" value="Unassembled WGS sequence"/>
</dbReference>
<feature type="chain" id="PRO_5045794683" evidence="1">
    <location>
        <begin position="26"/>
        <end position="230"/>
    </location>
</feature>
<gene>
    <name evidence="2" type="ORF">GCM10011282_17920</name>
</gene>
<name>A0ABQ2XDW3_9BURK</name>
<dbReference type="EMBL" id="BMYT01000003">
    <property type="protein sequence ID" value="GGX12297.1"/>
    <property type="molecule type" value="Genomic_DNA"/>
</dbReference>
<evidence type="ECO:0000313" key="2">
    <source>
        <dbReference type="EMBL" id="GGX12297.1"/>
    </source>
</evidence>
<protein>
    <submittedName>
        <fullName evidence="2">Uncharacterized protein</fullName>
    </submittedName>
</protein>
<reference evidence="3" key="1">
    <citation type="journal article" date="2019" name="Int. J. Syst. Evol. Microbiol.">
        <title>The Global Catalogue of Microorganisms (GCM) 10K type strain sequencing project: providing services to taxonomists for standard genome sequencing and annotation.</title>
        <authorList>
            <consortium name="The Broad Institute Genomics Platform"/>
            <consortium name="The Broad Institute Genome Sequencing Center for Infectious Disease"/>
            <person name="Wu L."/>
            <person name="Ma J."/>
        </authorList>
    </citation>
    <scope>NUCLEOTIDE SEQUENCE [LARGE SCALE GENOMIC DNA]</scope>
    <source>
        <strain evidence="3">KCTC 23916</strain>
    </source>
</reference>
<proteinExistence type="predicted"/>
<evidence type="ECO:0000256" key="1">
    <source>
        <dbReference type="SAM" id="SignalP"/>
    </source>
</evidence>
<feature type="signal peptide" evidence="1">
    <location>
        <begin position="1"/>
        <end position="25"/>
    </location>
</feature>
<keyword evidence="1" id="KW-0732">Signal</keyword>
<organism evidence="2 3">
    <name type="scientific">Undibacterium macrobrachii</name>
    <dbReference type="NCBI Taxonomy" id="1119058"/>
    <lineage>
        <taxon>Bacteria</taxon>
        <taxon>Pseudomonadati</taxon>
        <taxon>Pseudomonadota</taxon>
        <taxon>Betaproteobacteria</taxon>
        <taxon>Burkholderiales</taxon>
        <taxon>Oxalobacteraceae</taxon>
        <taxon>Undibacterium</taxon>
    </lineage>
</organism>
<dbReference type="RefSeq" id="WP_189345817.1">
    <property type="nucleotide sequence ID" value="NZ_BMYT01000003.1"/>
</dbReference>
<sequence>MKTNTLLYLKNCLLGSLFLTTSVLAYPSVNASSDKLKKIELDLYGKRLSIDVPKQESKEFPQFPLIDFVDSNTEPALQETTGYQIVNKYWEFKKIMHPGSVGAMQMRVAVFALANPELEIAKADDLREIITQNAIRFYDASNKEKLEKGRPLLRVDLPQNFSIKHLGNLNWLEYGFENESGIAIYAIPLDKKHYIKIYFTYVNNSRGNLVEIKGLAENEIMEIMRSSTIK</sequence>
<comment type="caution">
    <text evidence="2">The sequence shown here is derived from an EMBL/GenBank/DDBJ whole genome shotgun (WGS) entry which is preliminary data.</text>
</comment>
<accession>A0ABQ2XDW3</accession>
<evidence type="ECO:0000313" key="3">
    <source>
        <dbReference type="Proteomes" id="UP000620127"/>
    </source>
</evidence>